<protein>
    <submittedName>
        <fullName evidence="7">LysR substrate-binding domain-containing protein</fullName>
    </submittedName>
</protein>
<dbReference type="AlphaFoldDB" id="A0AAW9QAU2"/>
<keyword evidence="2" id="KW-0805">Transcription regulation</keyword>
<dbReference type="EMBL" id="JAZIBG010000008">
    <property type="protein sequence ID" value="MEF7612522.1"/>
    <property type="molecule type" value="Genomic_DNA"/>
</dbReference>
<dbReference type="InterPro" id="IPR000847">
    <property type="entry name" value="LysR_HTH_N"/>
</dbReference>
<dbReference type="SUPFAM" id="SSF46785">
    <property type="entry name" value="Winged helix' DNA-binding domain"/>
    <property type="match status" value="1"/>
</dbReference>
<proteinExistence type="inferred from homology"/>
<evidence type="ECO:0000313" key="7">
    <source>
        <dbReference type="EMBL" id="MEF7612522.1"/>
    </source>
</evidence>
<feature type="region of interest" description="Disordered" evidence="5">
    <location>
        <begin position="290"/>
        <end position="328"/>
    </location>
</feature>
<evidence type="ECO:0000256" key="4">
    <source>
        <dbReference type="ARBA" id="ARBA00023163"/>
    </source>
</evidence>
<comment type="caution">
    <text evidence="7">The sequence shown here is derived from an EMBL/GenBank/DDBJ whole genome shotgun (WGS) entry which is preliminary data.</text>
</comment>
<evidence type="ECO:0000256" key="1">
    <source>
        <dbReference type="ARBA" id="ARBA00009437"/>
    </source>
</evidence>
<dbReference type="PRINTS" id="PR00039">
    <property type="entry name" value="HTHLYSR"/>
</dbReference>
<sequence>MDLRDLRYFETIATLQHFGKAAEALHRTQPALTSCVRRLEAECGTPLFERSGRGVRLTHAGEVLLRWAQRMRFDEEDARREVTNVGKGLSGHIRIGIVPTAAEYLLPAAARQLLQEAPGLTLRTVVGLVDTLMPLMRKGELDLLVGTEGPAEPGYVSHLLAEDEIVVAASAGHKIFNGTPSMADLTRHRWALQPPGAPTRDWLDHEFERRQLPRPKVQVESTMLLMLPSLVAQTGLLSFVSRHHIRQHSASTGLREVPIPEATMRRRLVVTYRCHSYLSPSASRLMSLLANPPNRGGDDNRPLGSTPSREMHIHRFEFPSPVDKTTVP</sequence>
<dbReference type="InterPro" id="IPR036388">
    <property type="entry name" value="WH-like_DNA-bd_sf"/>
</dbReference>
<keyword evidence="3" id="KW-0238">DNA-binding</keyword>
<dbReference type="InterPro" id="IPR037405">
    <property type="entry name" value="GbpR_PBP2"/>
</dbReference>
<dbReference type="CDD" id="cd08435">
    <property type="entry name" value="PBP2_GbpR"/>
    <property type="match status" value="1"/>
</dbReference>
<dbReference type="RefSeq" id="WP_332287421.1">
    <property type="nucleotide sequence ID" value="NZ_JAZIBG010000008.1"/>
</dbReference>
<dbReference type="InterPro" id="IPR005119">
    <property type="entry name" value="LysR_subst-bd"/>
</dbReference>
<evidence type="ECO:0000313" key="8">
    <source>
        <dbReference type="Proteomes" id="UP001336250"/>
    </source>
</evidence>
<dbReference type="Proteomes" id="UP001336250">
    <property type="component" value="Unassembled WGS sequence"/>
</dbReference>
<dbReference type="Pfam" id="PF03466">
    <property type="entry name" value="LysR_substrate"/>
    <property type="match status" value="1"/>
</dbReference>
<dbReference type="PROSITE" id="PS50931">
    <property type="entry name" value="HTH_LYSR"/>
    <property type="match status" value="1"/>
</dbReference>
<comment type="similarity">
    <text evidence="1">Belongs to the LysR transcriptional regulatory family.</text>
</comment>
<dbReference type="Gene3D" id="3.40.190.290">
    <property type="match status" value="1"/>
</dbReference>
<gene>
    <name evidence="7" type="ORF">V4F39_01280</name>
</gene>
<dbReference type="PANTHER" id="PTHR30419:SF8">
    <property type="entry name" value="NITROGEN ASSIMILATION TRANSCRIPTIONAL ACTIVATOR-RELATED"/>
    <property type="match status" value="1"/>
</dbReference>
<dbReference type="SUPFAM" id="SSF53850">
    <property type="entry name" value="Periplasmic binding protein-like II"/>
    <property type="match status" value="1"/>
</dbReference>
<accession>A0AAW9QAU2</accession>
<dbReference type="PANTHER" id="PTHR30419">
    <property type="entry name" value="HTH-TYPE TRANSCRIPTIONAL REGULATOR YBHD"/>
    <property type="match status" value="1"/>
</dbReference>
<dbReference type="InterPro" id="IPR050950">
    <property type="entry name" value="HTH-type_LysR_regulators"/>
</dbReference>
<dbReference type="Gene3D" id="1.10.10.10">
    <property type="entry name" value="Winged helix-like DNA-binding domain superfamily/Winged helix DNA-binding domain"/>
    <property type="match status" value="1"/>
</dbReference>
<dbReference type="GO" id="GO:0003677">
    <property type="term" value="F:DNA binding"/>
    <property type="evidence" value="ECO:0007669"/>
    <property type="project" value="UniProtKB-KW"/>
</dbReference>
<dbReference type="GO" id="GO:0005829">
    <property type="term" value="C:cytosol"/>
    <property type="evidence" value="ECO:0007669"/>
    <property type="project" value="TreeGrafter"/>
</dbReference>
<keyword evidence="4" id="KW-0804">Transcription</keyword>
<evidence type="ECO:0000256" key="2">
    <source>
        <dbReference type="ARBA" id="ARBA00023015"/>
    </source>
</evidence>
<organism evidence="7 8">
    <name type="scientific">Aquincola agrisoli</name>
    <dbReference type="NCBI Taxonomy" id="3119538"/>
    <lineage>
        <taxon>Bacteria</taxon>
        <taxon>Pseudomonadati</taxon>
        <taxon>Pseudomonadota</taxon>
        <taxon>Betaproteobacteria</taxon>
        <taxon>Burkholderiales</taxon>
        <taxon>Sphaerotilaceae</taxon>
        <taxon>Aquincola</taxon>
    </lineage>
</organism>
<feature type="domain" description="HTH lysR-type" evidence="6">
    <location>
        <begin position="1"/>
        <end position="58"/>
    </location>
</feature>
<evidence type="ECO:0000259" key="6">
    <source>
        <dbReference type="PROSITE" id="PS50931"/>
    </source>
</evidence>
<evidence type="ECO:0000256" key="3">
    <source>
        <dbReference type="ARBA" id="ARBA00023125"/>
    </source>
</evidence>
<dbReference type="FunFam" id="1.10.10.10:FF:000001">
    <property type="entry name" value="LysR family transcriptional regulator"/>
    <property type="match status" value="1"/>
</dbReference>
<keyword evidence="8" id="KW-1185">Reference proteome</keyword>
<dbReference type="InterPro" id="IPR036390">
    <property type="entry name" value="WH_DNA-bd_sf"/>
</dbReference>
<name>A0AAW9QAU2_9BURK</name>
<reference evidence="7 8" key="1">
    <citation type="submission" date="2024-02" db="EMBL/GenBank/DDBJ databases">
        <title>Genome sequence of Aquincola sp. MAHUQ-54.</title>
        <authorList>
            <person name="Huq M.A."/>
        </authorList>
    </citation>
    <scope>NUCLEOTIDE SEQUENCE [LARGE SCALE GENOMIC DNA]</scope>
    <source>
        <strain evidence="7 8">MAHUQ-54</strain>
    </source>
</reference>
<evidence type="ECO:0000256" key="5">
    <source>
        <dbReference type="SAM" id="MobiDB-lite"/>
    </source>
</evidence>
<dbReference type="Pfam" id="PF00126">
    <property type="entry name" value="HTH_1"/>
    <property type="match status" value="1"/>
</dbReference>
<dbReference type="GO" id="GO:0003700">
    <property type="term" value="F:DNA-binding transcription factor activity"/>
    <property type="evidence" value="ECO:0007669"/>
    <property type="project" value="InterPro"/>
</dbReference>